<dbReference type="RefSeq" id="WP_131997261.1">
    <property type="nucleotide sequence ID" value="NZ_SMGK01000004.1"/>
</dbReference>
<gene>
    <name evidence="3" type="ORF">C7378_2570</name>
</gene>
<evidence type="ECO:0000313" key="4">
    <source>
        <dbReference type="Proteomes" id="UP000295210"/>
    </source>
</evidence>
<evidence type="ECO:0000313" key="3">
    <source>
        <dbReference type="EMBL" id="TCK71947.1"/>
    </source>
</evidence>
<sequence length="321" mass="35888">MIDSRFLLAVVFLAPLACSAQVMQSLSLTRAIARANVLLAGAGPTDVPNHVHYDLKLHDLKGKVTTGTYDVYRDPMISSRADVVAGAYKYTVIQNFIDHHLWISTSGERPLELLDFEELYLEPMPAIDRLMAYRPPPRLVPQQVNGAPLLCASDETTTNLCFDPLIHVYAYAQLLNQTVIYSDWQTVGTHTAAATIRIWDGKRLMVEADGRVEEVKKFPPTIFVAPGDAEPAPDAEKYKIIKYGRVHEVDVYGNALIHVQVDEKGRVTKAQLIDADDKELKHIALEYAKGTRYEPYLVNGQPTPFETTLLFHNFPLEGADQ</sequence>
<protein>
    <submittedName>
        <fullName evidence="3">TonB-like protein</fullName>
    </submittedName>
</protein>
<feature type="domain" description="TonB C-terminal" evidence="2">
    <location>
        <begin position="252"/>
        <end position="308"/>
    </location>
</feature>
<evidence type="ECO:0000256" key="1">
    <source>
        <dbReference type="SAM" id="SignalP"/>
    </source>
</evidence>
<dbReference type="InterPro" id="IPR037682">
    <property type="entry name" value="TonB_C"/>
</dbReference>
<dbReference type="AlphaFoldDB" id="A0A4R1L4B9"/>
<dbReference type="SUPFAM" id="SSF74653">
    <property type="entry name" value="TolA/TonB C-terminal domain"/>
    <property type="match status" value="1"/>
</dbReference>
<dbReference type="Proteomes" id="UP000295210">
    <property type="component" value="Unassembled WGS sequence"/>
</dbReference>
<feature type="chain" id="PRO_5020465135" evidence="1">
    <location>
        <begin position="21"/>
        <end position="321"/>
    </location>
</feature>
<accession>A0A4R1L4B9</accession>
<dbReference type="EMBL" id="SMGK01000004">
    <property type="protein sequence ID" value="TCK71947.1"/>
    <property type="molecule type" value="Genomic_DNA"/>
</dbReference>
<keyword evidence="4" id="KW-1185">Reference proteome</keyword>
<comment type="caution">
    <text evidence="3">The sequence shown here is derived from an EMBL/GenBank/DDBJ whole genome shotgun (WGS) entry which is preliminary data.</text>
</comment>
<name>A0A4R1L4B9_9BACT</name>
<evidence type="ECO:0000259" key="2">
    <source>
        <dbReference type="Pfam" id="PF03544"/>
    </source>
</evidence>
<dbReference type="OrthoDB" id="118897at2"/>
<feature type="signal peptide" evidence="1">
    <location>
        <begin position="1"/>
        <end position="20"/>
    </location>
</feature>
<reference evidence="3 4" key="1">
    <citation type="submission" date="2019-03" db="EMBL/GenBank/DDBJ databases">
        <title>Genomic Encyclopedia of Type Strains, Phase IV (KMG-IV): sequencing the most valuable type-strain genomes for metagenomic binning, comparative biology and taxonomic classification.</title>
        <authorList>
            <person name="Goeker M."/>
        </authorList>
    </citation>
    <scope>NUCLEOTIDE SEQUENCE [LARGE SCALE GENOMIC DNA]</scope>
    <source>
        <strain evidence="3 4">DSM 103428</strain>
    </source>
</reference>
<proteinExistence type="predicted"/>
<dbReference type="Gene3D" id="3.30.1150.10">
    <property type="match status" value="1"/>
</dbReference>
<organism evidence="3 4">
    <name type="scientific">Acidipila rosea</name>
    <dbReference type="NCBI Taxonomy" id="768535"/>
    <lineage>
        <taxon>Bacteria</taxon>
        <taxon>Pseudomonadati</taxon>
        <taxon>Acidobacteriota</taxon>
        <taxon>Terriglobia</taxon>
        <taxon>Terriglobales</taxon>
        <taxon>Acidobacteriaceae</taxon>
        <taxon>Acidipila</taxon>
    </lineage>
</organism>
<dbReference type="Pfam" id="PF03544">
    <property type="entry name" value="TonB_C"/>
    <property type="match status" value="1"/>
</dbReference>
<dbReference type="GO" id="GO:0055085">
    <property type="term" value="P:transmembrane transport"/>
    <property type="evidence" value="ECO:0007669"/>
    <property type="project" value="InterPro"/>
</dbReference>
<keyword evidence="1" id="KW-0732">Signal</keyword>